<sequence>MPWTGYVRWLTFAGLGLALSAGPLQAQEVDEAAPPADAASAPPPPTGERAATTRSGTAYRLRIEAPDNLDDLLLLHLDLARFRSEPDITEVEVGRLMSATPAQARALLETEGYFGAEVDVRREPAANPGTPALIVVTVRPGPRATVDRLTLELQGDFQEALEKEDPRTMRRDRGLRNRWPLKPGAVFTQAAWTAAKNGLLTSLRGEGYPAATYAGTVAQVDATTHKVRIFIVADSGPLFRIGEIRVEGIERTTESAVRNLAPFDLGDVFTEKMLLDYQETLQKSGLYEGVAVELDPDVTRADTAPIVVRVRENKLKSATFSIGFSSDTGPRAGLEFTHRRPFGQEWVASTKLLYGRDEKLASLDLLSYPKPERYRNLVSLMHEDLASGGADTLTQRVRYGRLQDQERIDRLYYLEFNRTRVDTSGSTRTDRALWGNYEWTWRDVNNIVFPTRGWIVTAHGGAGVSYDAEDDRGPFGRLYLRGTRYHPLGERRFLQLRAEAGQVIKRDTLGVPDSLLFRAGGDESVRGYAYRTLGPERDGEVVGGPVLLAGSVELDWPLSARLRDWYGAVFVDAGNAADNWREYKAARGYGFGVRWRSPIGPLKADLAYGEATGKVRLHITVGTSF</sequence>
<dbReference type="InterPro" id="IPR010827">
    <property type="entry name" value="BamA/TamA_POTRA"/>
</dbReference>
<proteinExistence type="predicted"/>
<dbReference type="Gene3D" id="2.40.160.50">
    <property type="entry name" value="membrane protein fhac: a member of the omp85/tpsb transporter family"/>
    <property type="match status" value="1"/>
</dbReference>
<protein>
    <submittedName>
        <fullName evidence="10">Translocation and assembly module TamA</fullName>
    </submittedName>
</protein>
<dbReference type="PROSITE" id="PS51779">
    <property type="entry name" value="POTRA"/>
    <property type="match status" value="1"/>
</dbReference>
<keyword evidence="5" id="KW-0472">Membrane</keyword>
<feature type="domain" description="POTRA" evidence="9">
    <location>
        <begin position="239"/>
        <end position="313"/>
    </location>
</feature>
<dbReference type="PATRIC" id="fig|413882.6.peg.1354"/>
<dbReference type="STRING" id="413882.AAW51_1289"/>
<evidence type="ECO:0000256" key="5">
    <source>
        <dbReference type="ARBA" id="ARBA00023136"/>
    </source>
</evidence>
<keyword evidence="3" id="KW-0812">Transmembrane</keyword>
<organism evidence="10 11">
    <name type="scientific">Caldimonas brevitalea</name>
    <dbReference type="NCBI Taxonomy" id="413882"/>
    <lineage>
        <taxon>Bacteria</taxon>
        <taxon>Pseudomonadati</taxon>
        <taxon>Pseudomonadota</taxon>
        <taxon>Betaproteobacteria</taxon>
        <taxon>Burkholderiales</taxon>
        <taxon>Sphaerotilaceae</taxon>
        <taxon>Caldimonas</taxon>
    </lineage>
</organism>
<evidence type="ECO:0000256" key="3">
    <source>
        <dbReference type="ARBA" id="ARBA00022692"/>
    </source>
</evidence>
<evidence type="ECO:0000256" key="6">
    <source>
        <dbReference type="ARBA" id="ARBA00023237"/>
    </source>
</evidence>
<name>A0A0G3BN48_9BURK</name>
<dbReference type="RefSeq" id="WP_047197492.1">
    <property type="nucleotide sequence ID" value="NZ_CP011371.1"/>
</dbReference>
<keyword evidence="2" id="KW-1134">Transmembrane beta strand</keyword>
<dbReference type="GO" id="GO:0019867">
    <property type="term" value="C:outer membrane"/>
    <property type="evidence" value="ECO:0007669"/>
    <property type="project" value="InterPro"/>
</dbReference>
<feature type="chain" id="PRO_5002552033" evidence="8">
    <location>
        <begin position="27"/>
        <end position="625"/>
    </location>
</feature>
<keyword evidence="11" id="KW-1185">Reference proteome</keyword>
<comment type="subcellular location">
    <subcellularLocation>
        <location evidence="1">Membrane</location>
    </subcellularLocation>
</comment>
<evidence type="ECO:0000313" key="11">
    <source>
        <dbReference type="Proteomes" id="UP000035352"/>
    </source>
</evidence>
<feature type="region of interest" description="Disordered" evidence="7">
    <location>
        <begin position="28"/>
        <end position="55"/>
    </location>
</feature>
<evidence type="ECO:0000256" key="2">
    <source>
        <dbReference type="ARBA" id="ARBA00022452"/>
    </source>
</evidence>
<dbReference type="AlphaFoldDB" id="A0A0G3BN48"/>
<evidence type="ECO:0000313" key="10">
    <source>
        <dbReference type="EMBL" id="AKJ27980.1"/>
    </source>
</evidence>
<dbReference type="Pfam" id="PF01103">
    <property type="entry name" value="Omp85"/>
    <property type="match status" value="1"/>
</dbReference>
<dbReference type="PANTHER" id="PTHR12815">
    <property type="entry name" value="SORTING AND ASSEMBLY MACHINERY SAMM50 PROTEIN FAMILY MEMBER"/>
    <property type="match status" value="1"/>
</dbReference>
<dbReference type="InterPro" id="IPR034746">
    <property type="entry name" value="POTRA"/>
</dbReference>
<evidence type="ECO:0000259" key="9">
    <source>
        <dbReference type="PROSITE" id="PS51779"/>
    </source>
</evidence>
<dbReference type="Proteomes" id="UP000035352">
    <property type="component" value="Chromosome"/>
</dbReference>
<evidence type="ECO:0000256" key="4">
    <source>
        <dbReference type="ARBA" id="ARBA00022729"/>
    </source>
</evidence>
<accession>A0A0G3BN48</accession>
<keyword evidence="6" id="KW-0998">Cell outer membrane</keyword>
<dbReference type="PANTHER" id="PTHR12815:SF47">
    <property type="entry name" value="TRANSLOCATION AND ASSEMBLY MODULE SUBUNIT TAMA"/>
    <property type="match status" value="1"/>
</dbReference>
<dbReference type="Gene3D" id="3.10.20.310">
    <property type="entry name" value="membrane protein fhac"/>
    <property type="match status" value="2"/>
</dbReference>
<dbReference type="InterPro" id="IPR039910">
    <property type="entry name" value="D15-like"/>
</dbReference>
<feature type="signal peptide" evidence="8">
    <location>
        <begin position="1"/>
        <end position="26"/>
    </location>
</feature>
<keyword evidence="4 8" id="KW-0732">Signal</keyword>
<gene>
    <name evidence="10" type="primary">tamA</name>
    <name evidence="10" type="ORF">AAW51_1289</name>
</gene>
<evidence type="ECO:0000256" key="7">
    <source>
        <dbReference type="SAM" id="MobiDB-lite"/>
    </source>
</evidence>
<dbReference type="KEGG" id="pbh:AAW51_1289"/>
<evidence type="ECO:0000256" key="1">
    <source>
        <dbReference type="ARBA" id="ARBA00004370"/>
    </source>
</evidence>
<dbReference type="EMBL" id="CP011371">
    <property type="protein sequence ID" value="AKJ27980.1"/>
    <property type="molecule type" value="Genomic_DNA"/>
</dbReference>
<evidence type="ECO:0000256" key="8">
    <source>
        <dbReference type="SAM" id="SignalP"/>
    </source>
</evidence>
<dbReference type="Pfam" id="PF07244">
    <property type="entry name" value="POTRA"/>
    <property type="match status" value="1"/>
</dbReference>
<dbReference type="InterPro" id="IPR000184">
    <property type="entry name" value="Bac_surfAg_D15"/>
</dbReference>
<reference evidence="10 11" key="1">
    <citation type="submission" date="2015-05" db="EMBL/GenBank/DDBJ databases">
        <authorList>
            <person name="Tang B."/>
            <person name="Yu Y."/>
        </authorList>
    </citation>
    <scope>NUCLEOTIDE SEQUENCE [LARGE SCALE GENOMIC DNA]</scope>
    <source>
        <strain evidence="10 11">DSM 7029</strain>
    </source>
</reference>